<organism evidence="1">
    <name type="scientific">Siphoviridae sp. ctnpt50</name>
    <dbReference type="NCBI Taxonomy" id="2827941"/>
    <lineage>
        <taxon>Viruses</taxon>
        <taxon>Duplodnaviria</taxon>
        <taxon>Heunggongvirae</taxon>
        <taxon>Uroviricota</taxon>
        <taxon>Caudoviricetes</taxon>
    </lineage>
</organism>
<dbReference type="Gene3D" id="3.40.50.450">
    <property type="match status" value="1"/>
</dbReference>
<evidence type="ECO:0000313" key="1">
    <source>
        <dbReference type="EMBL" id="DAF48915.1"/>
    </source>
</evidence>
<protein>
    <submittedName>
        <fullName evidence="1">Nucleoside 2-deoxyribosyltransferase</fullName>
    </submittedName>
</protein>
<dbReference type="InterPro" id="IPR007710">
    <property type="entry name" value="Nucleoside_deoxyribTrfase"/>
</dbReference>
<dbReference type="Pfam" id="PF05014">
    <property type="entry name" value="Nuc_deoxyrib_tr"/>
    <property type="match status" value="1"/>
</dbReference>
<name>A0A8S5SDP6_9CAUD</name>
<dbReference type="SUPFAM" id="SSF52309">
    <property type="entry name" value="N-(deoxy)ribosyltransferase-like"/>
    <property type="match status" value="1"/>
</dbReference>
<proteinExistence type="predicted"/>
<accession>A0A8S5SDP6</accession>
<dbReference type="EMBL" id="BK032577">
    <property type="protein sequence ID" value="DAF48915.1"/>
    <property type="molecule type" value="Genomic_DNA"/>
</dbReference>
<reference evidence="1" key="1">
    <citation type="journal article" date="2021" name="Proc. Natl. Acad. Sci. U.S.A.">
        <title>A Catalog of Tens of Thousands of Viruses from Human Metagenomes Reveals Hidden Associations with Chronic Diseases.</title>
        <authorList>
            <person name="Tisza M.J."/>
            <person name="Buck C.B."/>
        </authorList>
    </citation>
    <scope>NUCLEOTIDE SEQUENCE</scope>
    <source>
        <strain evidence="1">Ctnpt50</strain>
    </source>
</reference>
<sequence length="148" mass="16566">MNIYVAAPFGSVGSEKRCAVEEIRKILQSKISYGDKIFCPWDYKIPNAWDYPNAEWAQMVFANDVKAINSADIVVAVSYGRAETTSGTNWEIGYAFGIGKKIIVVEMTDNVMSLMISNGCYAVVRGLIGLKDYDFNKMPKLRTDTEQK</sequence>